<accession>A0A8D5JCS9</accession>
<dbReference type="InterPro" id="IPR007454">
    <property type="entry name" value="UPF0250_YbeD-like"/>
</dbReference>
<dbReference type="EMBL" id="AP024086">
    <property type="protein sequence ID" value="BCL60033.1"/>
    <property type="molecule type" value="Genomic_DNA"/>
</dbReference>
<reference evidence="1" key="1">
    <citation type="submission" date="2020-09" db="EMBL/GenBank/DDBJ databases">
        <title>Desulfogranum mesoprofundum gen. nov., sp. nov., a novel mesophilic, sulfate-reducing chemolithoautotroph isolated from a deep-sea hydrothermal vent chimney in the Suiyo Seamount.</title>
        <authorList>
            <person name="Hashimoto Y."/>
            <person name="Nakagawa S."/>
        </authorList>
    </citation>
    <scope>NUCLEOTIDE SEQUENCE</scope>
    <source>
        <strain evidence="1">KT2</strain>
    </source>
</reference>
<organism evidence="1 2">
    <name type="scientific">Desulfomarina profundi</name>
    <dbReference type="NCBI Taxonomy" id="2772557"/>
    <lineage>
        <taxon>Bacteria</taxon>
        <taxon>Pseudomonadati</taxon>
        <taxon>Thermodesulfobacteriota</taxon>
        <taxon>Desulfobulbia</taxon>
        <taxon>Desulfobulbales</taxon>
        <taxon>Desulfobulbaceae</taxon>
        <taxon>Desulfomarina</taxon>
    </lineage>
</organism>
<name>A0A8D5JCS9_9BACT</name>
<evidence type="ECO:0000313" key="1">
    <source>
        <dbReference type="EMBL" id="BCL60033.1"/>
    </source>
</evidence>
<evidence type="ECO:0000313" key="2">
    <source>
        <dbReference type="Proteomes" id="UP000826725"/>
    </source>
</evidence>
<dbReference type="RefSeq" id="WP_228856203.1">
    <property type="nucleotide sequence ID" value="NZ_AP024086.1"/>
</dbReference>
<evidence type="ECO:0008006" key="3">
    <source>
        <dbReference type="Google" id="ProtNLM"/>
    </source>
</evidence>
<gene>
    <name evidence="1" type="ORF">DGMP_07260</name>
</gene>
<keyword evidence="2" id="KW-1185">Reference proteome</keyword>
<sequence>MKTPCKEPRRPEIEYPCSWVYKVIGQDCSLLKDAILDACGTLSVTISHSHSSSGGKYHSLNAELTVHSEESRLAIYESLKASPVVKLVL</sequence>
<dbReference type="AlphaFoldDB" id="A0A8D5JCS9"/>
<dbReference type="Pfam" id="PF04359">
    <property type="entry name" value="DUF493"/>
    <property type="match status" value="1"/>
</dbReference>
<dbReference type="Proteomes" id="UP000826725">
    <property type="component" value="Chromosome"/>
</dbReference>
<proteinExistence type="predicted"/>
<dbReference type="KEGG" id="dbk:DGMP_07260"/>
<protein>
    <recommendedName>
        <fullName evidence="3">DUF493 domain-containing protein</fullName>
    </recommendedName>
</protein>